<comment type="caution">
    <text evidence="2">The sequence shown here is derived from an EMBL/GenBank/DDBJ whole genome shotgun (WGS) entry which is preliminary data.</text>
</comment>
<accession>A0A328IIK7</accession>
<evidence type="ECO:0000256" key="1">
    <source>
        <dbReference type="SAM" id="Phobius"/>
    </source>
</evidence>
<name>A0A328IIK7_9MOLU</name>
<proteinExistence type="predicted"/>
<dbReference type="AlphaFoldDB" id="A0A328IIK7"/>
<reference evidence="2 3" key="1">
    <citation type="submission" date="2014-04" db="EMBL/GenBank/DDBJ databases">
        <title>Genome study of Napier grass stunt phytoplasma.</title>
        <authorList>
            <person name="Kawicha P."/>
            <person name="Dickinson M."/>
            <person name="Hodgetts J."/>
        </authorList>
    </citation>
    <scope>NUCLEOTIDE SEQUENCE [LARGE SCALE GENOMIC DNA]</scope>
    <source>
        <strain evidence="2 3">NGS-S10</strain>
    </source>
</reference>
<dbReference type="EMBL" id="JHUK01000003">
    <property type="protein sequence ID" value="RAM57821.1"/>
    <property type="molecule type" value="Genomic_DNA"/>
</dbReference>
<dbReference type="Proteomes" id="UP000249343">
    <property type="component" value="Unassembled WGS sequence"/>
</dbReference>
<protein>
    <submittedName>
        <fullName evidence="2">Uncharacterized protein</fullName>
    </submittedName>
</protein>
<feature type="non-terminal residue" evidence="2">
    <location>
        <position position="308"/>
    </location>
</feature>
<gene>
    <name evidence="2" type="ORF">DH96_01860</name>
</gene>
<keyword evidence="1" id="KW-0812">Transmembrane</keyword>
<evidence type="ECO:0000313" key="3">
    <source>
        <dbReference type="Proteomes" id="UP000249343"/>
    </source>
</evidence>
<sequence>MKFYLKQYCFIVIFSLESYFIKIFFNMKKIRNYSIFLSFLTITFFLLLIFFNKNKKNFYLKNKISYSQLLKKKVLNEENIIKYIQESDKSPFLEEHLLKKSIIKKIIIHLKQSLFFQMHNIDEKMLKKKNIIKNCLYYLSLKIFTKYNFYNFDMSKINDLEYMINFWDEFNILNFAYMIKLPKESLTKRPLAAFFKQKKNFYHFLRQLDLLNANNYYETTYKIKENISPEEYLEINPWVAKNDFQLEEIEFVYNSLIESAFYFFIFFNEDTTKEDILEISRKKQIENIQAQINKLTETKKDYEKQIAQ</sequence>
<keyword evidence="3" id="KW-1185">Reference proteome</keyword>
<keyword evidence="1" id="KW-1133">Transmembrane helix</keyword>
<organism evidence="2 3">
    <name type="scientific">Candidatus Phytoplasma oryzae</name>
    <dbReference type="NCBI Taxonomy" id="203274"/>
    <lineage>
        <taxon>Bacteria</taxon>
        <taxon>Bacillati</taxon>
        <taxon>Mycoplasmatota</taxon>
        <taxon>Mollicutes</taxon>
        <taxon>Acholeplasmatales</taxon>
        <taxon>Acholeplasmataceae</taxon>
        <taxon>Candidatus Phytoplasma</taxon>
        <taxon>16SrXI (Rice yellow dwarf group)</taxon>
    </lineage>
</organism>
<evidence type="ECO:0000313" key="2">
    <source>
        <dbReference type="EMBL" id="RAM57821.1"/>
    </source>
</evidence>
<feature type="transmembrane region" description="Helical" evidence="1">
    <location>
        <begin position="33"/>
        <end position="51"/>
    </location>
</feature>
<keyword evidence="1" id="KW-0472">Membrane</keyword>